<name>A0A2A9DQY0_9CORY</name>
<feature type="binding site" evidence="10">
    <location>
        <position position="100"/>
    </location>
    <ligand>
        <name>Mg(2+)</name>
        <dbReference type="ChEBI" id="CHEBI:18420"/>
        <label>1</label>
        <note>catalytic</note>
    </ligand>
</feature>
<dbReference type="Proteomes" id="UP000221653">
    <property type="component" value="Unassembled WGS sequence"/>
</dbReference>
<dbReference type="PROSITE" id="PS00629">
    <property type="entry name" value="IMP_1"/>
    <property type="match status" value="1"/>
</dbReference>
<dbReference type="EC" id="3.1.3.25" evidence="11"/>
<evidence type="ECO:0000256" key="5">
    <source>
        <dbReference type="ARBA" id="ARBA00022723"/>
    </source>
</evidence>
<dbReference type="GO" id="GO:0007165">
    <property type="term" value="P:signal transduction"/>
    <property type="evidence" value="ECO:0007669"/>
    <property type="project" value="TreeGrafter"/>
</dbReference>
<evidence type="ECO:0000256" key="11">
    <source>
        <dbReference type="RuleBase" id="RU364068"/>
    </source>
</evidence>
<feature type="binding site" evidence="10">
    <location>
        <position position="225"/>
    </location>
    <ligand>
        <name>Mg(2+)</name>
        <dbReference type="ChEBI" id="CHEBI:18420"/>
        <label>1</label>
        <note>catalytic</note>
    </ligand>
</feature>
<dbReference type="Gene3D" id="3.40.190.80">
    <property type="match status" value="1"/>
</dbReference>
<dbReference type="SUPFAM" id="SSF56655">
    <property type="entry name" value="Carbohydrate phosphatase"/>
    <property type="match status" value="1"/>
</dbReference>
<keyword evidence="5 10" id="KW-0479">Metal-binding</keyword>
<evidence type="ECO:0000256" key="1">
    <source>
        <dbReference type="ARBA" id="ARBA00001033"/>
    </source>
</evidence>
<comment type="catalytic activity">
    <reaction evidence="8">
        <text>L-histidinol phosphate + H2O = L-histidinol + phosphate</text>
        <dbReference type="Rhea" id="RHEA:14465"/>
        <dbReference type="ChEBI" id="CHEBI:15377"/>
        <dbReference type="ChEBI" id="CHEBI:43474"/>
        <dbReference type="ChEBI" id="CHEBI:57699"/>
        <dbReference type="ChEBI" id="CHEBI:57980"/>
        <dbReference type="EC" id="3.1.3.15"/>
    </reaction>
</comment>
<dbReference type="PRINTS" id="PR00377">
    <property type="entry name" value="IMPHPHTASES"/>
</dbReference>
<protein>
    <recommendedName>
        <fullName evidence="11">Inositol-1-monophosphatase</fullName>
        <ecNumber evidence="11">3.1.3.25</ecNumber>
    </recommendedName>
</protein>
<comment type="cofactor">
    <cofactor evidence="2 10 11">
        <name>Mg(2+)</name>
        <dbReference type="ChEBI" id="CHEBI:18420"/>
    </cofactor>
</comment>
<proteinExistence type="inferred from homology"/>
<organism evidence="12 13">
    <name type="scientific">Corynebacterium renale</name>
    <dbReference type="NCBI Taxonomy" id="1724"/>
    <lineage>
        <taxon>Bacteria</taxon>
        <taxon>Bacillati</taxon>
        <taxon>Actinomycetota</taxon>
        <taxon>Actinomycetes</taxon>
        <taxon>Mycobacteriales</taxon>
        <taxon>Corynebacteriaceae</taxon>
        <taxon>Corynebacterium</taxon>
    </lineage>
</organism>
<comment type="function">
    <text evidence="9">Catalyzes the dephosphorylation of histidinol-phosphate to histidinol, the direct precursor of histidine.</text>
</comment>
<dbReference type="GO" id="GO:0006020">
    <property type="term" value="P:inositol metabolic process"/>
    <property type="evidence" value="ECO:0007669"/>
    <property type="project" value="TreeGrafter"/>
</dbReference>
<dbReference type="Gene3D" id="3.30.540.10">
    <property type="entry name" value="Fructose-1,6-Bisphosphatase, subunit A, domain 1"/>
    <property type="match status" value="1"/>
</dbReference>
<feature type="binding site" evidence="10">
    <location>
        <position position="101"/>
    </location>
    <ligand>
        <name>Mg(2+)</name>
        <dbReference type="ChEBI" id="CHEBI:18420"/>
        <label>1</label>
        <note>catalytic</note>
    </ligand>
</feature>
<evidence type="ECO:0000256" key="9">
    <source>
        <dbReference type="ARBA" id="ARBA00053547"/>
    </source>
</evidence>
<accession>A0A2A9DQY0</accession>
<dbReference type="EMBL" id="PDJF01000001">
    <property type="protein sequence ID" value="PFG28585.1"/>
    <property type="molecule type" value="Genomic_DNA"/>
</dbReference>
<keyword evidence="6 11" id="KW-0378">Hydrolase</keyword>
<evidence type="ECO:0000256" key="4">
    <source>
        <dbReference type="ARBA" id="ARBA00009759"/>
    </source>
</evidence>
<dbReference type="GO" id="GO:0046854">
    <property type="term" value="P:phosphatidylinositol phosphate biosynthetic process"/>
    <property type="evidence" value="ECO:0007669"/>
    <property type="project" value="InterPro"/>
</dbReference>
<dbReference type="PANTHER" id="PTHR20854">
    <property type="entry name" value="INOSITOL MONOPHOSPHATASE"/>
    <property type="match status" value="1"/>
</dbReference>
<feature type="binding site" evidence="10">
    <location>
        <position position="98"/>
    </location>
    <ligand>
        <name>Mg(2+)</name>
        <dbReference type="ChEBI" id="CHEBI:18420"/>
        <label>1</label>
        <note>catalytic</note>
    </ligand>
</feature>
<evidence type="ECO:0000313" key="13">
    <source>
        <dbReference type="Proteomes" id="UP000221653"/>
    </source>
</evidence>
<dbReference type="GO" id="GO:0004401">
    <property type="term" value="F:histidinol-phosphatase activity"/>
    <property type="evidence" value="ECO:0007669"/>
    <property type="project" value="UniProtKB-EC"/>
</dbReference>
<gene>
    <name evidence="12" type="ORF">ATK06_1697</name>
</gene>
<reference evidence="12 13" key="1">
    <citation type="submission" date="2017-10" db="EMBL/GenBank/DDBJ databases">
        <title>Sequencing the genomes of 1000 actinobacteria strains.</title>
        <authorList>
            <person name="Klenk H.-P."/>
        </authorList>
    </citation>
    <scope>NUCLEOTIDE SEQUENCE [LARGE SCALE GENOMIC DNA]</scope>
    <source>
        <strain evidence="12 13">DSM 20688</strain>
    </source>
</reference>
<evidence type="ECO:0000256" key="2">
    <source>
        <dbReference type="ARBA" id="ARBA00001946"/>
    </source>
</evidence>
<comment type="pathway">
    <text evidence="3">Amino-acid biosynthesis; L-histidine biosynthesis; L-histidine from 5-phospho-alpha-D-ribose 1-diphosphate: step 8/9.</text>
</comment>
<dbReference type="OrthoDB" id="9772456at2"/>
<keyword evidence="13" id="KW-1185">Reference proteome</keyword>
<dbReference type="InterPro" id="IPR033942">
    <property type="entry name" value="IMPase"/>
</dbReference>
<dbReference type="PROSITE" id="PS00630">
    <property type="entry name" value="IMP_2"/>
    <property type="match status" value="1"/>
</dbReference>
<keyword evidence="7 10" id="KW-0460">Magnesium</keyword>
<dbReference type="Pfam" id="PF00459">
    <property type="entry name" value="Inositol_P"/>
    <property type="match status" value="1"/>
</dbReference>
<comment type="similarity">
    <text evidence="4 11">Belongs to the inositol monophosphatase superfamily.</text>
</comment>
<dbReference type="InterPro" id="IPR000760">
    <property type="entry name" value="Inositol_monophosphatase-like"/>
</dbReference>
<dbReference type="InterPro" id="IPR020550">
    <property type="entry name" value="Inositol_monophosphatase_CS"/>
</dbReference>
<dbReference type="STRING" id="1724.GCA_001044175_00989"/>
<evidence type="ECO:0000256" key="10">
    <source>
        <dbReference type="PIRSR" id="PIRSR600760-2"/>
    </source>
</evidence>
<dbReference type="GO" id="GO:0046872">
    <property type="term" value="F:metal ion binding"/>
    <property type="evidence" value="ECO:0007669"/>
    <property type="project" value="UniProtKB-KW"/>
</dbReference>
<dbReference type="CDD" id="cd01639">
    <property type="entry name" value="IMPase"/>
    <property type="match status" value="1"/>
</dbReference>
<dbReference type="RefSeq" id="WP_098389173.1">
    <property type="nucleotide sequence ID" value="NZ_LS483404.1"/>
</dbReference>
<dbReference type="AlphaFoldDB" id="A0A2A9DQY0"/>
<evidence type="ECO:0000256" key="6">
    <source>
        <dbReference type="ARBA" id="ARBA00022801"/>
    </source>
</evidence>
<evidence type="ECO:0000256" key="8">
    <source>
        <dbReference type="ARBA" id="ARBA00049158"/>
    </source>
</evidence>
<dbReference type="InterPro" id="IPR020583">
    <property type="entry name" value="Inositol_monoP_metal-BS"/>
</dbReference>
<dbReference type="GO" id="GO:0008934">
    <property type="term" value="F:inositol monophosphate 1-phosphatase activity"/>
    <property type="evidence" value="ECO:0007669"/>
    <property type="project" value="InterPro"/>
</dbReference>
<evidence type="ECO:0000256" key="3">
    <source>
        <dbReference type="ARBA" id="ARBA00004970"/>
    </source>
</evidence>
<dbReference type="PANTHER" id="PTHR20854:SF4">
    <property type="entry name" value="INOSITOL-1-MONOPHOSPHATASE-RELATED"/>
    <property type="match status" value="1"/>
</dbReference>
<dbReference type="FunFam" id="3.30.540.10:FF:000003">
    <property type="entry name" value="Inositol-1-monophosphatase"/>
    <property type="match status" value="1"/>
</dbReference>
<evidence type="ECO:0000313" key="12">
    <source>
        <dbReference type="EMBL" id="PFG28585.1"/>
    </source>
</evidence>
<comment type="caution">
    <text evidence="12">The sequence shown here is derived from an EMBL/GenBank/DDBJ whole genome shotgun (WGS) entry which is preliminary data.</text>
</comment>
<comment type="catalytic activity">
    <reaction evidence="1 11">
        <text>a myo-inositol phosphate + H2O = myo-inositol + phosphate</text>
        <dbReference type="Rhea" id="RHEA:24056"/>
        <dbReference type="ChEBI" id="CHEBI:15377"/>
        <dbReference type="ChEBI" id="CHEBI:17268"/>
        <dbReference type="ChEBI" id="CHEBI:43474"/>
        <dbReference type="ChEBI" id="CHEBI:84139"/>
        <dbReference type="EC" id="3.1.3.25"/>
    </reaction>
</comment>
<feature type="binding site" evidence="10">
    <location>
        <position position="82"/>
    </location>
    <ligand>
        <name>Mg(2+)</name>
        <dbReference type="ChEBI" id="CHEBI:18420"/>
        <label>1</label>
        <note>catalytic</note>
    </ligand>
</feature>
<sequence>MTLGTSAPKPHDLKEFCLKLAEEAADLIRTQRLQFAHRGMESAVAATKSSKVDPVTEVDKAAEQLIVARISQEFPDDSILGEEGTDRSGAGGRHWIVDPIDGTVNFLYGVPAYAVSIAVAQGNELIAGAVVNVATGQSYSASRGGGAFRDGQRIHTSRAHDVEQSLVATGFSYESSAREQQGKVVARLLPAVRDIRRIGSAALDLCRVAEGSVDIYYEHGTHPWDWAAGALIAQEAGAGVLRPPLGMPETQWYMVSAWAPGLEETWQRAARRIGVPAVLDLSEEN</sequence>
<evidence type="ECO:0000256" key="7">
    <source>
        <dbReference type="ARBA" id="ARBA00022842"/>
    </source>
</evidence>